<sequence>MEEVIYAFGKSLGSFCNSLQASCDGLKQSIERRPVPLDPASTTFIRNLNRRLSAAGRDLNQLESMSFGTVSFEELLGHCNEVYKKNQSDVLEIEDQLRSYGYVPEVENDDDDQDRALESELNDDGPFNSSSPDLEPGKNAVVKILDEEDPLMDESLSLKSFGLSDVCLASLTSGGNHGLSRPHISVVEPQRYDGDSNGTIQTASKTSVAIEDEKDSKRKPDDAPKRVIELSKDSYEGLPSYMKNLTPWEDLVSAVEKINLSMSKKEGVEYFLQEEVDSLGLGPKSRTYILLLIRMKHLVVETTNGSISYRTL</sequence>
<evidence type="ECO:0008006" key="16">
    <source>
        <dbReference type="Google" id="ProtNLM"/>
    </source>
</evidence>
<dbReference type="GO" id="GO:0005876">
    <property type="term" value="C:spindle microtubule"/>
    <property type="evidence" value="ECO:0007669"/>
    <property type="project" value="TreeGrafter"/>
</dbReference>
<keyword evidence="7" id="KW-0493">Microtubule</keyword>
<evidence type="ECO:0000256" key="7">
    <source>
        <dbReference type="ARBA" id="ARBA00022701"/>
    </source>
</evidence>
<dbReference type="AlphaFoldDB" id="A0AAV2DBW5"/>
<keyword evidence="10" id="KW-0206">Cytoskeleton</keyword>
<feature type="compositionally biased region" description="Polar residues" evidence="13">
    <location>
        <begin position="196"/>
        <end position="207"/>
    </location>
</feature>
<comment type="similarity">
    <text evidence="3">Belongs to the SKA3 family.</text>
</comment>
<evidence type="ECO:0000313" key="15">
    <source>
        <dbReference type="Proteomes" id="UP001497516"/>
    </source>
</evidence>
<evidence type="ECO:0000256" key="6">
    <source>
        <dbReference type="ARBA" id="ARBA00022618"/>
    </source>
</evidence>
<dbReference type="Gene3D" id="6.10.250.1400">
    <property type="match status" value="1"/>
</dbReference>
<proteinExistence type="inferred from homology"/>
<protein>
    <recommendedName>
        <fullName evidence="16">Spindle and kinetochore-associated protein 3</fullName>
    </recommendedName>
</protein>
<keyword evidence="15" id="KW-1185">Reference proteome</keyword>
<evidence type="ECO:0000256" key="10">
    <source>
        <dbReference type="ARBA" id="ARBA00023212"/>
    </source>
</evidence>
<dbReference type="Proteomes" id="UP001497516">
    <property type="component" value="Chromosome 2"/>
</dbReference>
<dbReference type="PANTHER" id="PTHR48118:SF1">
    <property type="entry name" value="SPINDLE AND KINETOCHORE-ASSOCIATED PROTEIN 3"/>
    <property type="match status" value="1"/>
</dbReference>
<feature type="region of interest" description="Disordered" evidence="13">
    <location>
        <begin position="116"/>
        <end position="138"/>
    </location>
</feature>
<evidence type="ECO:0000256" key="12">
    <source>
        <dbReference type="ARBA" id="ARBA00023328"/>
    </source>
</evidence>
<evidence type="ECO:0000256" key="11">
    <source>
        <dbReference type="ARBA" id="ARBA00023306"/>
    </source>
</evidence>
<reference evidence="14 15" key="1">
    <citation type="submission" date="2024-04" db="EMBL/GenBank/DDBJ databases">
        <authorList>
            <person name="Fracassetti M."/>
        </authorList>
    </citation>
    <scope>NUCLEOTIDE SEQUENCE [LARGE SCALE GENOMIC DNA]</scope>
</reference>
<dbReference type="PANTHER" id="PTHR48118">
    <property type="entry name" value="SPINDLE AND KINETOCHORE-ASSOCIATED PROTEIN 3"/>
    <property type="match status" value="1"/>
</dbReference>
<gene>
    <name evidence="14" type="ORF">LTRI10_LOCUS13000</name>
</gene>
<keyword evidence="4" id="KW-0158">Chromosome</keyword>
<evidence type="ECO:0000256" key="5">
    <source>
        <dbReference type="ARBA" id="ARBA00022490"/>
    </source>
</evidence>
<keyword evidence="12" id="KW-0137">Centromere</keyword>
<keyword evidence="11" id="KW-0131">Cell cycle</keyword>
<feature type="compositionally biased region" description="Basic and acidic residues" evidence="13">
    <location>
        <begin position="214"/>
        <end position="223"/>
    </location>
</feature>
<comment type="subcellular location">
    <subcellularLocation>
        <location evidence="2">Chromosome</location>
        <location evidence="2">Centromere</location>
        <location evidence="2">Kinetochore</location>
    </subcellularLocation>
    <subcellularLocation>
        <location evidence="1">Cytoplasm</location>
        <location evidence="1">Cytoskeleton</location>
        <location evidence="1">Spindle</location>
    </subcellularLocation>
</comment>
<dbReference type="GO" id="GO:0007059">
    <property type="term" value="P:chromosome segregation"/>
    <property type="evidence" value="ECO:0007669"/>
    <property type="project" value="InterPro"/>
</dbReference>
<dbReference type="GO" id="GO:0051301">
    <property type="term" value="P:cell division"/>
    <property type="evidence" value="ECO:0007669"/>
    <property type="project" value="UniProtKB-KW"/>
</dbReference>
<evidence type="ECO:0000256" key="4">
    <source>
        <dbReference type="ARBA" id="ARBA00022454"/>
    </source>
</evidence>
<dbReference type="InterPro" id="IPR033341">
    <property type="entry name" value="SKA3"/>
</dbReference>
<evidence type="ECO:0000256" key="1">
    <source>
        <dbReference type="ARBA" id="ARBA00004186"/>
    </source>
</evidence>
<organism evidence="14 15">
    <name type="scientific">Linum trigynum</name>
    <dbReference type="NCBI Taxonomy" id="586398"/>
    <lineage>
        <taxon>Eukaryota</taxon>
        <taxon>Viridiplantae</taxon>
        <taxon>Streptophyta</taxon>
        <taxon>Embryophyta</taxon>
        <taxon>Tracheophyta</taxon>
        <taxon>Spermatophyta</taxon>
        <taxon>Magnoliopsida</taxon>
        <taxon>eudicotyledons</taxon>
        <taxon>Gunneridae</taxon>
        <taxon>Pentapetalae</taxon>
        <taxon>rosids</taxon>
        <taxon>fabids</taxon>
        <taxon>Malpighiales</taxon>
        <taxon>Linaceae</taxon>
        <taxon>Linum</taxon>
    </lineage>
</organism>
<accession>A0AAV2DBW5</accession>
<keyword evidence="9" id="KW-0995">Kinetochore</keyword>
<dbReference type="EMBL" id="OZ034815">
    <property type="protein sequence ID" value="CAL1370907.1"/>
    <property type="molecule type" value="Genomic_DNA"/>
</dbReference>
<evidence type="ECO:0000256" key="8">
    <source>
        <dbReference type="ARBA" id="ARBA00022776"/>
    </source>
</evidence>
<evidence type="ECO:0000313" key="14">
    <source>
        <dbReference type="EMBL" id="CAL1370907.1"/>
    </source>
</evidence>
<evidence type="ECO:0000256" key="2">
    <source>
        <dbReference type="ARBA" id="ARBA00004629"/>
    </source>
</evidence>
<feature type="region of interest" description="Disordered" evidence="13">
    <location>
        <begin position="190"/>
        <end position="223"/>
    </location>
</feature>
<evidence type="ECO:0000256" key="13">
    <source>
        <dbReference type="SAM" id="MobiDB-lite"/>
    </source>
</evidence>
<evidence type="ECO:0000256" key="3">
    <source>
        <dbReference type="ARBA" id="ARBA00007716"/>
    </source>
</evidence>
<keyword evidence="5" id="KW-0963">Cytoplasm</keyword>
<keyword evidence="8" id="KW-0498">Mitosis</keyword>
<keyword evidence="6" id="KW-0132">Cell division</keyword>
<dbReference type="GO" id="GO:0000940">
    <property type="term" value="C:outer kinetochore"/>
    <property type="evidence" value="ECO:0007669"/>
    <property type="project" value="InterPro"/>
</dbReference>
<evidence type="ECO:0000256" key="9">
    <source>
        <dbReference type="ARBA" id="ARBA00022838"/>
    </source>
</evidence>
<dbReference type="GO" id="GO:0000278">
    <property type="term" value="P:mitotic cell cycle"/>
    <property type="evidence" value="ECO:0007669"/>
    <property type="project" value="TreeGrafter"/>
</dbReference>
<name>A0AAV2DBW5_9ROSI</name>